<name>A0A0F8V7H7_9ZZZZ</name>
<evidence type="ECO:0000313" key="1">
    <source>
        <dbReference type="EMBL" id="KKK40488.1"/>
    </source>
</evidence>
<reference evidence="1" key="1">
    <citation type="journal article" date="2015" name="Nature">
        <title>Complex archaea that bridge the gap between prokaryotes and eukaryotes.</title>
        <authorList>
            <person name="Spang A."/>
            <person name="Saw J.H."/>
            <person name="Jorgensen S.L."/>
            <person name="Zaremba-Niedzwiedzka K."/>
            <person name="Martijn J."/>
            <person name="Lind A.E."/>
            <person name="van Eijk R."/>
            <person name="Schleper C."/>
            <person name="Guy L."/>
            <person name="Ettema T.J."/>
        </authorList>
    </citation>
    <scope>NUCLEOTIDE SEQUENCE</scope>
</reference>
<dbReference type="EMBL" id="LAZR01070468">
    <property type="protein sequence ID" value="KKK40488.1"/>
    <property type="molecule type" value="Genomic_DNA"/>
</dbReference>
<gene>
    <name evidence="1" type="ORF">LCGC14_3056320</name>
</gene>
<dbReference type="AlphaFoldDB" id="A0A0F8V7H7"/>
<organism evidence="1">
    <name type="scientific">marine sediment metagenome</name>
    <dbReference type="NCBI Taxonomy" id="412755"/>
    <lineage>
        <taxon>unclassified sequences</taxon>
        <taxon>metagenomes</taxon>
        <taxon>ecological metagenomes</taxon>
    </lineage>
</organism>
<accession>A0A0F8V7H7</accession>
<comment type="caution">
    <text evidence="1">The sequence shown here is derived from an EMBL/GenBank/DDBJ whole genome shotgun (WGS) entry which is preliminary data.</text>
</comment>
<protein>
    <submittedName>
        <fullName evidence="1">Uncharacterized protein</fullName>
    </submittedName>
</protein>
<feature type="non-terminal residue" evidence="1">
    <location>
        <position position="34"/>
    </location>
</feature>
<proteinExistence type="predicted"/>
<sequence length="34" mass="4075">MNPLLKNIPFQPKNDCSKFNNFEQEYINISDRDT</sequence>